<accession>A0A5C7JBD9</accession>
<sequence>MTDMIWIEAEGKSYLFVDQSYEIEMFRYTMKLANHKWLRQEEFMNIRTILRSKSMPKNISSLLRAKLDTDYAVKYNDAIRHRRTTLFFNQYSCYPQ</sequence>
<proteinExistence type="predicted"/>
<comment type="caution">
    <text evidence="1">The sequence shown here is derived from an EMBL/GenBank/DDBJ whole genome shotgun (WGS) entry which is preliminary data.</text>
</comment>
<gene>
    <name evidence="1" type="ORF">E6Q11_02145</name>
</gene>
<reference evidence="1 2" key="1">
    <citation type="submission" date="2018-09" db="EMBL/GenBank/DDBJ databases">
        <title>Metagenome Assembled Genomes from an Advanced Water Purification Facility.</title>
        <authorList>
            <person name="Stamps B.W."/>
            <person name="Spear J.R."/>
        </authorList>
    </citation>
    <scope>NUCLEOTIDE SEQUENCE [LARGE SCALE GENOMIC DNA]</scope>
    <source>
        <strain evidence="1">Bin_63_2</strain>
    </source>
</reference>
<dbReference type="EMBL" id="SSDS01000036">
    <property type="protein sequence ID" value="TXG77826.1"/>
    <property type="molecule type" value="Genomic_DNA"/>
</dbReference>
<evidence type="ECO:0000313" key="1">
    <source>
        <dbReference type="EMBL" id="TXG77826.1"/>
    </source>
</evidence>
<name>A0A5C7JBD9_9BACT</name>
<dbReference type="Proteomes" id="UP000321026">
    <property type="component" value="Unassembled WGS sequence"/>
</dbReference>
<protein>
    <submittedName>
        <fullName evidence="1">Uncharacterized protein</fullName>
    </submittedName>
</protein>
<dbReference type="AlphaFoldDB" id="A0A5C7JBD9"/>
<evidence type="ECO:0000313" key="2">
    <source>
        <dbReference type="Proteomes" id="UP000321026"/>
    </source>
</evidence>
<organism evidence="1 2">
    <name type="scientific">Candidatus Dojkabacteria bacterium</name>
    <dbReference type="NCBI Taxonomy" id="2099670"/>
    <lineage>
        <taxon>Bacteria</taxon>
        <taxon>Candidatus Dojkabacteria</taxon>
    </lineage>
</organism>